<evidence type="ECO:0000313" key="2">
    <source>
        <dbReference type="Proteomes" id="UP001301769"/>
    </source>
</evidence>
<dbReference type="AlphaFoldDB" id="A0AAN6Y4A1"/>
<keyword evidence="2" id="KW-1185">Reference proteome</keyword>
<sequence length="61" mass="6950">MSFGVAMWLLLLFAFCTSMRVGYYLLIHVFFGLCPLTCPSGRGFVYLAWFVLEVRDVGYTA</sequence>
<proteinExistence type="predicted"/>
<reference evidence="1" key="2">
    <citation type="submission" date="2023-05" db="EMBL/GenBank/DDBJ databases">
        <authorList>
            <consortium name="Lawrence Berkeley National Laboratory"/>
            <person name="Steindorff A."/>
            <person name="Hensen N."/>
            <person name="Bonometti L."/>
            <person name="Westerberg I."/>
            <person name="Brannstrom I.O."/>
            <person name="Guillou S."/>
            <person name="Cros-Aarteil S."/>
            <person name="Calhoun S."/>
            <person name="Haridas S."/>
            <person name="Kuo A."/>
            <person name="Mondo S."/>
            <person name="Pangilinan J."/>
            <person name="Riley R."/>
            <person name="Labutti K."/>
            <person name="Andreopoulos B."/>
            <person name="Lipzen A."/>
            <person name="Chen C."/>
            <person name="Yanf M."/>
            <person name="Daum C."/>
            <person name="Ng V."/>
            <person name="Clum A."/>
            <person name="Ohm R."/>
            <person name="Martin F."/>
            <person name="Silar P."/>
            <person name="Natvig D."/>
            <person name="Lalanne C."/>
            <person name="Gautier V."/>
            <person name="Ament-Velasquez S.L."/>
            <person name="Kruys A."/>
            <person name="Hutchinson M.I."/>
            <person name="Powell A.J."/>
            <person name="Barry K."/>
            <person name="Miller A.N."/>
            <person name="Grigoriev I.V."/>
            <person name="Debuchy R."/>
            <person name="Gladieux P."/>
            <person name="Thoren M.H."/>
            <person name="Johannesson H."/>
        </authorList>
    </citation>
    <scope>NUCLEOTIDE SEQUENCE</scope>
    <source>
        <strain evidence="1">PSN293</strain>
    </source>
</reference>
<gene>
    <name evidence="1" type="ORF">QBC37DRAFT_425005</name>
</gene>
<reference evidence="1" key="1">
    <citation type="journal article" date="2023" name="Mol. Phylogenet. Evol.">
        <title>Genome-scale phylogeny and comparative genomics of the fungal order Sordariales.</title>
        <authorList>
            <person name="Hensen N."/>
            <person name="Bonometti L."/>
            <person name="Westerberg I."/>
            <person name="Brannstrom I.O."/>
            <person name="Guillou S."/>
            <person name="Cros-Aarteil S."/>
            <person name="Calhoun S."/>
            <person name="Haridas S."/>
            <person name="Kuo A."/>
            <person name="Mondo S."/>
            <person name="Pangilinan J."/>
            <person name="Riley R."/>
            <person name="LaButti K."/>
            <person name="Andreopoulos B."/>
            <person name="Lipzen A."/>
            <person name="Chen C."/>
            <person name="Yan M."/>
            <person name="Daum C."/>
            <person name="Ng V."/>
            <person name="Clum A."/>
            <person name="Steindorff A."/>
            <person name="Ohm R.A."/>
            <person name="Martin F."/>
            <person name="Silar P."/>
            <person name="Natvig D.O."/>
            <person name="Lalanne C."/>
            <person name="Gautier V."/>
            <person name="Ament-Velasquez S.L."/>
            <person name="Kruys A."/>
            <person name="Hutchinson M.I."/>
            <person name="Powell A.J."/>
            <person name="Barry K."/>
            <person name="Miller A.N."/>
            <person name="Grigoriev I.V."/>
            <person name="Debuchy R."/>
            <person name="Gladieux P."/>
            <person name="Hiltunen Thoren M."/>
            <person name="Johannesson H."/>
        </authorList>
    </citation>
    <scope>NUCLEOTIDE SEQUENCE</scope>
    <source>
        <strain evidence="1">PSN293</strain>
    </source>
</reference>
<accession>A0AAN6Y4A1</accession>
<dbReference type="EMBL" id="MU858128">
    <property type="protein sequence ID" value="KAK4212403.1"/>
    <property type="molecule type" value="Genomic_DNA"/>
</dbReference>
<comment type="caution">
    <text evidence="1">The sequence shown here is derived from an EMBL/GenBank/DDBJ whole genome shotgun (WGS) entry which is preliminary data.</text>
</comment>
<protein>
    <submittedName>
        <fullName evidence="1">Uncharacterized protein</fullName>
    </submittedName>
</protein>
<evidence type="ECO:0000313" key="1">
    <source>
        <dbReference type="EMBL" id="KAK4212403.1"/>
    </source>
</evidence>
<name>A0AAN6Y4A1_9PEZI</name>
<organism evidence="1 2">
    <name type="scientific">Rhypophila decipiens</name>
    <dbReference type="NCBI Taxonomy" id="261697"/>
    <lineage>
        <taxon>Eukaryota</taxon>
        <taxon>Fungi</taxon>
        <taxon>Dikarya</taxon>
        <taxon>Ascomycota</taxon>
        <taxon>Pezizomycotina</taxon>
        <taxon>Sordariomycetes</taxon>
        <taxon>Sordariomycetidae</taxon>
        <taxon>Sordariales</taxon>
        <taxon>Naviculisporaceae</taxon>
        <taxon>Rhypophila</taxon>
    </lineage>
</organism>
<dbReference type="Proteomes" id="UP001301769">
    <property type="component" value="Unassembled WGS sequence"/>
</dbReference>